<dbReference type="PANTHER" id="PTHR35463:SF10">
    <property type="entry name" value="TRANSMEMBRANE PROTEIN"/>
    <property type="match status" value="1"/>
</dbReference>
<accession>A0A4V3WL07</accession>
<dbReference type="PANTHER" id="PTHR35463">
    <property type="entry name" value="TRANSMEMBRANE PROTEIN"/>
    <property type="match status" value="1"/>
</dbReference>
<keyword evidence="4" id="KW-1185">Reference proteome</keyword>
<feature type="compositionally biased region" description="Basic and acidic residues" evidence="1">
    <location>
        <begin position="248"/>
        <end position="264"/>
    </location>
</feature>
<dbReference type="AlphaFoldDB" id="A0A4V3WL07"/>
<reference evidence="3 4" key="1">
    <citation type="journal article" date="2018" name="Proc. Natl. Acad. Sci. U.S.A.">
        <title>Draft genome sequence of Camellia sinensis var. sinensis provides insights into the evolution of the tea genome and tea quality.</title>
        <authorList>
            <person name="Wei C."/>
            <person name="Yang H."/>
            <person name="Wang S."/>
            <person name="Zhao J."/>
            <person name="Liu C."/>
            <person name="Gao L."/>
            <person name="Xia E."/>
            <person name="Lu Y."/>
            <person name="Tai Y."/>
            <person name="She G."/>
            <person name="Sun J."/>
            <person name="Cao H."/>
            <person name="Tong W."/>
            <person name="Gao Q."/>
            <person name="Li Y."/>
            <person name="Deng W."/>
            <person name="Jiang X."/>
            <person name="Wang W."/>
            <person name="Chen Q."/>
            <person name="Zhang S."/>
            <person name="Li H."/>
            <person name="Wu J."/>
            <person name="Wang P."/>
            <person name="Li P."/>
            <person name="Shi C."/>
            <person name="Zheng F."/>
            <person name="Jian J."/>
            <person name="Huang B."/>
            <person name="Shan D."/>
            <person name="Shi M."/>
            <person name="Fang C."/>
            <person name="Yue Y."/>
            <person name="Li F."/>
            <person name="Li D."/>
            <person name="Wei S."/>
            <person name="Han B."/>
            <person name="Jiang C."/>
            <person name="Yin Y."/>
            <person name="Xia T."/>
            <person name="Zhang Z."/>
            <person name="Bennetzen J.L."/>
            <person name="Zhao S."/>
            <person name="Wan X."/>
        </authorList>
    </citation>
    <scope>NUCLEOTIDE SEQUENCE [LARGE SCALE GENOMIC DNA]</scope>
    <source>
        <strain evidence="4">cv. Shuchazao</strain>
        <tissue evidence="3">Leaf</tissue>
    </source>
</reference>
<feature type="signal peptide" evidence="2">
    <location>
        <begin position="1"/>
        <end position="25"/>
    </location>
</feature>
<name>A0A4V3WL07_CAMSN</name>
<keyword evidence="2" id="KW-0732">Signal</keyword>
<dbReference type="Proteomes" id="UP000306102">
    <property type="component" value="Unassembled WGS sequence"/>
</dbReference>
<feature type="chain" id="PRO_5020835637" evidence="2">
    <location>
        <begin position="26"/>
        <end position="264"/>
    </location>
</feature>
<feature type="region of interest" description="Disordered" evidence="1">
    <location>
        <begin position="239"/>
        <end position="264"/>
    </location>
</feature>
<gene>
    <name evidence="3" type="ORF">TEA_021992</name>
</gene>
<organism evidence="3 4">
    <name type="scientific">Camellia sinensis var. sinensis</name>
    <name type="common">China tea</name>
    <dbReference type="NCBI Taxonomy" id="542762"/>
    <lineage>
        <taxon>Eukaryota</taxon>
        <taxon>Viridiplantae</taxon>
        <taxon>Streptophyta</taxon>
        <taxon>Embryophyta</taxon>
        <taxon>Tracheophyta</taxon>
        <taxon>Spermatophyta</taxon>
        <taxon>Magnoliopsida</taxon>
        <taxon>eudicotyledons</taxon>
        <taxon>Gunneridae</taxon>
        <taxon>Pentapetalae</taxon>
        <taxon>asterids</taxon>
        <taxon>Ericales</taxon>
        <taxon>Theaceae</taxon>
        <taxon>Camellia</taxon>
    </lineage>
</organism>
<proteinExistence type="predicted"/>
<protein>
    <submittedName>
        <fullName evidence="3">Uncharacterized protein</fullName>
    </submittedName>
</protein>
<evidence type="ECO:0000256" key="1">
    <source>
        <dbReference type="SAM" id="MobiDB-lite"/>
    </source>
</evidence>
<evidence type="ECO:0000313" key="3">
    <source>
        <dbReference type="EMBL" id="THG02877.1"/>
    </source>
</evidence>
<comment type="caution">
    <text evidence="3">The sequence shown here is derived from an EMBL/GenBank/DDBJ whole genome shotgun (WGS) entry which is preliminary data.</text>
</comment>
<evidence type="ECO:0000313" key="4">
    <source>
        <dbReference type="Proteomes" id="UP000306102"/>
    </source>
</evidence>
<sequence length="264" mass="29220">MDNFKGITTTLCIFWLITLSHEIVATVGDGHQSDVENKEQKPSATEVVRDIYALITRSTVSSWDKVKSFINEMQTQFVPPDLEKRYGDKFESGGGGEKMKEAAEKSFETSKVTVEESAKSAAKVMGEAMHKTTKKIVATVGDGHQSDVENKEQKPSATEVVRDIYALITRSTVSSWDKVKSFINEMQTQFVPPDLEKRYGDKFESGGGGEKMKEAAEKSFETSKVTVEESAKSAAKVMGEAMHKTTKKVRETVSDADNDSHDEL</sequence>
<dbReference type="EMBL" id="SDRB02011100">
    <property type="protein sequence ID" value="THG02877.1"/>
    <property type="molecule type" value="Genomic_DNA"/>
</dbReference>
<feature type="region of interest" description="Disordered" evidence="1">
    <location>
        <begin position="197"/>
        <end position="217"/>
    </location>
</feature>
<evidence type="ECO:0000256" key="2">
    <source>
        <dbReference type="SAM" id="SignalP"/>
    </source>
</evidence>